<dbReference type="Proteomes" id="UP000001311">
    <property type="component" value="Chromosome"/>
</dbReference>
<dbReference type="Pfam" id="PF00561">
    <property type="entry name" value="Abhydrolase_1"/>
    <property type="match status" value="1"/>
</dbReference>
<evidence type="ECO:0000313" key="3">
    <source>
        <dbReference type="Proteomes" id="UP000001311"/>
    </source>
</evidence>
<organism evidence="2 3">
    <name type="scientific">Rickettsia massiliae (strain Mtu5)</name>
    <dbReference type="NCBI Taxonomy" id="416276"/>
    <lineage>
        <taxon>Bacteria</taxon>
        <taxon>Pseudomonadati</taxon>
        <taxon>Pseudomonadota</taxon>
        <taxon>Alphaproteobacteria</taxon>
        <taxon>Rickettsiales</taxon>
        <taxon>Rickettsiaceae</taxon>
        <taxon>Rickettsieae</taxon>
        <taxon>Rickettsia</taxon>
        <taxon>spotted fever group</taxon>
    </lineage>
</organism>
<dbReference type="EMBL" id="CP000683">
    <property type="protein sequence ID" value="ABV85154.1"/>
    <property type="molecule type" value="Genomic_DNA"/>
</dbReference>
<dbReference type="InterPro" id="IPR029058">
    <property type="entry name" value="AB_hydrolase_fold"/>
</dbReference>
<sequence length="354" mass="41518">MFVTFIIDYTKTPNLGNKYLKSGKIVMQTEHYRVLYYSVSSRGLSTGSSKNKLKMDSRFRENDKGEVRNDIERSQDDIKTFLIIPSIFNSPEIFFLARDKSFIENLRSYGEVYLIDWLEIEEPHQYLLDDYVHKIIEVIDNLKIKDINLIGYCIGGNLAIATNVLMPKFIKTLTLLTCSWDFSHFFYIRMLHRYLKLDSGIENLPIIPKIHIQILFFLLFPDYFNAKLKKFFSITSDKEQELAFRIENWLMSGNSISKEVYNQIIQNISDENMFIHLKWTIDNFIIDLSLIHCPVYIVAAEDDQIVPKSSILPLQKLLKNSKLIDVVGGHISYLINDKLDKLFKEYTLCQNRFI</sequence>
<feature type="domain" description="AB hydrolase-1" evidence="1">
    <location>
        <begin position="129"/>
        <end position="336"/>
    </location>
</feature>
<dbReference type="InterPro" id="IPR051321">
    <property type="entry name" value="PHA/PHB_synthase"/>
</dbReference>
<dbReference type="HOGENOM" id="CLU_080990_0_0_5"/>
<name>A8F2L8_RICM5</name>
<dbReference type="KEGG" id="rms:RMA_1165"/>
<dbReference type="AlphaFoldDB" id="A8F2L8"/>
<accession>A8F2L8</accession>
<dbReference type="InterPro" id="IPR000073">
    <property type="entry name" value="AB_hydrolase_1"/>
</dbReference>
<dbReference type="PANTHER" id="PTHR36837:SF2">
    <property type="entry name" value="POLY(3-HYDROXYALKANOATE) POLYMERASE SUBUNIT PHAC"/>
    <property type="match status" value="1"/>
</dbReference>
<gene>
    <name evidence="2" type="primary">phbC</name>
    <name evidence="2" type="ordered locus">RMA_1165</name>
</gene>
<keyword evidence="3" id="KW-1185">Reference proteome</keyword>
<dbReference type="SUPFAM" id="SSF53474">
    <property type="entry name" value="alpha/beta-Hydrolases"/>
    <property type="match status" value="1"/>
</dbReference>
<evidence type="ECO:0000313" key="2">
    <source>
        <dbReference type="EMBL" id="ABV85154.1"/>
    </source>
</evidence>
<dbReference type="Gene3D" id="3.40.50.1820">
    <property type="entry name" value="alpha/beta hydrolase"/>
    <property type="match status" value="1"/>
</dbReference>
<evidence type="ECO:0000259" key="1">
    <source>
        <dbReference type="Pfam" id="PF00561"/>
    </source>
</evidence>
<reference evidence="2 3" key="1">
    <citation type="journal article" date="2007" name="Genome Res.">
        <title>Lateral gene transfer between obligate intracellular bacteria: evidence from the Rickettsia massiliae genome.</title>
        <authorList>
            <person name="Blanc G."/>
            <person name="Ogata H."/>
            <person name="Robert C."/>
            <person name="Audic S."/>
            <person name="Claverie J.-M."/>
            <person name="Raoult D."/>
        </authorList>
    </citation>
    <scope>NUCLEOTIDE SEQUENCE [LARGE SCALE GENOMIC DNA]</scope>
    <source>
        <strain evidence="3">Mtu5</strain>
    </source>
</reference>
<proteinExistence type="predicted"/>
<protein>
    <submittedName>
        <fullName evidence="2">Poly-beta-hydroxybutyrate polymerase</fullName>
    </submittedName>
</protein>
<dbReference type="PANTHER" id="PTHR36837">
    <property type="entry name" value="POLY(3-HYDROXYALKANOATE) POLYMERASE SUBUNIT PHAC"/>
    <property type="match status" value="1"/>
</dbReference>